<feature type="compositionally biased region" description="Polar residues" evidence="2">
    <location>
        <begin position="310"/>
        <end position="321"/>
    </location>
</feature>
<dbReference type="eggNOG" id="COG3524">
    <property type="taxonomic scope" value="Bacteria"/>
</dbReference>
<dbReference type="STRING" id="314271.RB2654_07426"/>
<dbReference type="AlphaFoldDB" id="A3VIG3"/>
<keyword evidence="3" id="KW-1133">Transmembrane helix</keyword>
<keyword evidence="5" id="KW-1185">Reference proteome</keyword>
<feature type="transmembrane region" description="Helical" evidence="3">
    <location>
        <begin position="397"/>
        <end position="417"/>
    </location>
</feature>
<evidence type="ECO:0000313" key="4">
    <source>
        <dbReference type="EMBL" id="EAQ11894.1"/>
    </source>
</evidence>
<gene>
    <name evidence="4" type="ORF">RB2654_07426</name>
</gene>
<evidence type="ECO:0000256" key="1">
    <source>
        <dbReference type="SAM" id="Coils"/>
    </source>
</evidence>
<sequence>MSPDAQTQKRNEDTKPAPDKKPAPQKVHVLNANEAQKRSMRAQARRRWLTRLSFLFLVVIPTALTALYFFHFAADRYAVEAKFAVRSPSSTVPSGDLLSMMTTMTSAGSTMSDSYMLVDFIESRDLVDQLEDKVDLVEIYHTEQADFLTKLKADPTAEELRKYLNRWVDIYFDTASQILTLRVQTFDPQSAQALSAAILEVASDLVNEVSEQARFDSMASAEREVARIEQQLDEHRQAMVAFRDERQDVDPEASAGAQIELLTQLEGQLSSSRARLNSLLTYLSEDAPTVRVLKTEIESMERQLEEQRQRLGTGTANTSQGGDLAEGNAELSMSERLGIYEGLAVDMEFLRQAYVTALAAREGARLEADKQQRYLASFVKPSLPEQSLYPKRLQTTLVFFCFAVMIWGISLMIIYVVREHAN</sequence>
<name>A3VIG3_9RHOB</name>
<feature type="compositionally biased region" description="Basic and acidic residues" evidence="2">
    <location>
        <begin position="7"/>
        <end position="22"/>
    </location>
</feature>
<feature type="coiled-coil region" evidence="1">
    <location>
        <begin position="218"/>
        <end position="245"/>
    </location>
</feature>
<dbReference type="InterPro" id="IPR050445">
    <property type="entry name" value="Bact_polysacc_biosynth/exp"/>
</dbReference>
<dbReference type="OrthoDB" id="7800844at2"/>
<comment type="caution">
    <text evidence="4">The sequence shown here is derived from an EMBL/GenBank/DDBJ whole genome shotgun (WGS) entry which is preliminary data.</text>
</comment>
<proteinExistence type="predicted"/>
<evidence type="ECO:0000256" key="3">
    <source>
        <dbReference type="SAM" id="Phobius"/>
    </source>
</evidence>
<keyword evidence="3" id="KW-0812">Transmembrane</keyword>
<keyword evidence="3" id="KW-0472">Membrane</keyword>
<dbReference type="HOGENOM" id="CLU_027864_0_0_5"/>
<dbReference type="GO" id="GO:0004713">
    <property type="term" value="F:protein tyrosine kinase activity"/>
    <property type="evidence" value="ECO:0007669"/>
    <property type="project" value="TreeGrafter"/>
</dbReference>
<accession>A3VIG3</accession>
<reference evidence="4 5" key="1">
    <citation type="journal article" date="2010" name="J. Bacteriol.">
        <title>Genome sequences of Pelagibaca bermudensis HTCC2601T and Maritimibacter alkaliphilus HTCC2654T, the type strains of two marine Roseobacter genera.</title>
        <authorList>
            <person name="Thrash J.C."/>
            <person name="Cho J.C."/>
            <person name="Ferriera S."/>
            <person name="Johnson J."/>
            <person name="Vergin K.L."/>
            <person name="Giovannoni S.J."/>
        </authorList>
    </citation>
    <scope>NUCLEOTIDE SEQUENCE [LARGE SCALE GENOMIC DNA]</scope>
    <source>
        <strain evidence="4 5">HTCC2654</strain>
    </source>
</reference>
<dbReference type="GO" id="GO:0005886">
    <property type="term" value="C:plasma membrane"/>
    <property type="evidence" value="ECO:0007669"/>
    <property type="project" value="TreeGrafter"/>
</dbReference>
<feature type="region of interest" description="Disordered" evidence="2">
    <location>
        <begin position="1"/>
        <end position="25"/>
    </location>
</feature>
<dbReference type="PANTHER" id="PTHR32309">
    <property type="entry name" value="TYROSINE-PROTEIN KINASE"/>
    <property type="match status" value="1"/>
</dbReference>
<dbReference type="EMBL" id="AAMT01000011">
    <property type="protein sequence ID" value="EAQ11894.1"/>
    <property type="molecule type" value="Genomic_DNA"/>
</dbReference>
<evidence type="ECO:0000313" key="5">
    <source>
        <dbReference type="Proteomes" id="UP000002931"/>
    </source>
</evidence>
<dbReference type="PANTHER" id="PTHR32309:SF13">
    <property type="entry name" value="FERRIC ENTEROBACTIN TRANSPORT PROTEIN FEPE"/>
    <property type="match status" value="1"/>
</dbReference>
<feature type="transmembrane region" description="Helical" evidence="3">
    <location>
        <begin position="48"/>
        <end position="70"/>
    </location>
</feature>
<dbReference type="RefSeq" id="WP_008330164.1">
    <property type="nucleotide sequence ID" value="NZ_CH902578.1"/>
</dbReference>
<protein>
    <submittedName>
        <fullName evidence="4">Putative polysaccharide export-assoiated protein</fullName>
    </submittedName>
</protein>
<feature type="region of interest" description="Disordered" evidence="2">
    <location>
        <begin position="304"/>
        <end position="325"/>
    </location>
</feature>
<evidence type="ECO:0000256" key="2">
    <source>
        <dbReference type="SAM" id="MobiDB-lite"/>
    </source>
</evidence>
<keyword evidence="1" id="KW-0175">Coiled coil</keyword>
<organism evidence="4 5">
    <name type="scientific">Maritimibacter alkaliphilus HTCC2654</name>
    <dbReference type="NCBI Taxonomy" id="314271"/>
    <lineage>
        <taxon>Bacteria</taxon>
        <taxon>Pseudomonadati</taxon>
        <taxon>Pseudomonadota</taxon>
        <taxon>Alphaproteobacteria</taxon>
        <taxon>Rhodobacterales</taxon>
        <taxon>Roseobacteraceae</taxon>
        <taxon>Maritimibacter</taxon>
    </lineage>
</organism>
<dbReference type="Proteomes" id="UP000002931">
    <property type="component" value="Unassembled WGS sequence"/>
</dbReference>